<evidence type="ECO:0008006" key="5">
    <source>
        <dbReference type="Google" id="ProtNLM"/>
    </source>
</evidence>
<dbReference type="EMBL" id="JBBNGS010000011">
    <property type="protein sequence ID" value="MEQ2637989.1"/>
    <property type="molecule type" value="Genomic_DNA"/>
</dbReference>
<proteinExistence type="predicted"/>
<protein>
    <recommendedName>
        <fullName evidence="5">DUF948 domain-containing protein</fullName>
    </recommendedName>
</protein>
<evidence type="ECO:0000313" key="3">
    <source>
        <dbReference type="EMBL" id="MEQ2637989.1"/>
    </source>
</evidence>
<evidence type="ECO:0000256" key="1">
    <source>
        <dbReference type="SAM" id="MobiDB-lite"/>
    </source>
</evidence>
<feature type="transmembrane region" description="Helical" evidence="2">
    <location>
        <begin position="6"/>
        <end position="26"/>
    </location>
</feature>
<keyword evidence="2" id="KW-1133">Transmembrane helix</keyword>
<accession>A0ABV1IGF9</accession>
<dbReference type="Proteomes" id="UP001478817">
    <property type="component" value="Unassembled WGS sequence"/>
</dbReference>
<comment type="caution">
    <text evidence="3">The sequence shown here is derived from an EMBL/GenBank/DDBJ whole genome shotgun (WGS) entry which is preliminary data.</text>
</comment>
<evidence type="ECO:0000256" key="2">
    <source>
        <dbReference type="SAM" id="Phobius"/>
    </source>
</evidence>
<keyword evidence="2" id="KW-0472">Membrane</keyword>
<evidence type="ECO:0000313" key="4">
    <source>
        <dbReference type="Proteomes" id="UP001478817"/>
    </source>
</evidence>
<reference evidence="3 4" key="1">
    <citation type="submission" date="2024-04" db="EMBL/GenBank/DDBJ databases">
        <title>Human intestinal bacterial collection.</title>
        <authorList>
            <person name="Pauvert C."/>
            <person name="Hitch T.C.A."/>
            <person name="Clavel T."/>
        </authorList>
    </citation>
    <scope>NUCLEOTIDE SEQUENCE [LARGE SCALE GENOMIC DNA]</scope>
    <source>
        <strain evidence="3 4">CLA-AA-H197</strain>
    </source>
</reference>
<gene>
    <name evidence="3" type="ORF">AAAT05_06520</name>
</gene>
<dbReference type="RefSeq" id="WP_349182566.1">
    <property type="nucleotide sequence ID" value="NZ_JBBNGS010000011.1"/>
</dbReference>
<feature type="compositionally biased region" description="Low complexity" evidence="1">
    <location>
        <begin position="188"/>
        <end position="197"/>
    </location>
</feature>
<name>A0ABV1IGF9_9ACTN</name>
<feature type="region of interest" description="Disordered" evidence="1">
    <location>
        <begin position="174"/>
        <end position="197"/>
    </location>
</feature>
<sequence>MNYLDIALIVLALVGIWAVIEVALTVRGARKSIDEVASTANEVIAQTQPIVAKLDGMVDELQPAVKDVPALMEKANTALDSANESLASVNAILDDVASVSGTAAGVTEAVNGAVSGAANAVAGVVGKIAGGRKSCAPAQIAQGAAPASLEDVTVPEPAERPARTVSYVDYDAVAPAADSAEKPESDPDGAASAADAE</sequence>
<keyword evidence="2" id="KW-0812">Transmembrane</keyword>
<organism evidence="3 4">
    <name type="scientific">Paratractidigestivibacter faecalis</name>
    <dbReference type="NCBI Taxonomy" id="2292441"/>
    <lineage>
        <taxon>Bacteria</taxon>
        <taxon>Bacillati</taxon>
        <taxon>Actinomycetota</taxon>
        <taxon>Coriobacteriia</taxon>
        <taxon>Coriobacteriales</taxon>
        <taxon>Atopobiaceae</taxon>
        <taxon>Paratractidigestivibacter</taxon>
    </lineage>
</organism>
<keyword evidence="4" id="KW-1185">Reference proteome</keyword>
<dbReference type="SUPFAM" id="SSF58104">
    <property type="entry name" value="Methyl-accepting chemotaxis protein (MCP) signaling domain"/>
    <property type="match status" value="1"/>
</dbReference>